<dbReference type="Proteomes" id="UP000308600">
    <property type="component" value="Unassembled WGS sequence"/>
</dbReference>
<accession>A0ACD3AGI9</accession>
<name>A0ACD3AGI9_9AGAR</name>
<protein>
    <submittedName>
        <fullName evidence="1">Glycoside hydrolase family 92 protein</fullName>
    </submittedName>
</protein>
<gene>
    <name evidence="1" type="ORF">BDN72DRAFT_219968</name>
</gene>
<reference evidence="1 2" key="1">
    <citation type="journal article" date="2019" name="Nat. Ecol. Evol.">
        <title>Megaphylogeny resolves global patterns of mushroom evolution.</title>
        <authorList>
            <person name="Varga T."/>
            <person name="Krizsan K."/>
            <person name="Foldi C."/>
            <person name="Dima B."/>
            <person name="Sanchez-Garcia M."/>
            <person name="Sanchez-Ramirez S."/>
            <person name="Szollosi G.J."/>
            <person name="Szarkandi J.G."/>
            <person name="Papp V."/>
            <person name="Albert L."/>
            <person name="Andreopoulos W."/>
            <person name="Angelini C."/>
            <person name="Antonin V."/>
            <person name="Barry K.W."/>
            <person name="Bougher N.L."/>
            <person name="Buchanan P."/>
            <person name="Buyck B."/>
            <person name="Bense V."/>
            <person name="Catcheside P."/>
            <person name="Chovatia M."/>
            <person name="Cooper J."/>
            <person name="Damon W."/>
            <person name="Desjardin D."/>
            <person name="Finy P."/>
            <person name="Geml J."/>
            <person name="Haridas S."/>
            <person name="Hughes K."/>
            <person name="Justo A."/>
            <person name="Karasinski D."/>
            <person name="Kautmanova I."/>
            <person name="Kiss B."/>
            <person name="Kocsube S."/>
            <person name="Kotiranta H."/>
            <person name="LaButti K.M."/>
            <person name="Lechner B.E."/>
            <person name="Liimatainen K."/>
            <person name="Lipzen A."/>
            <person name="Lukacs Z."/>
            <person name="Mihaltcheva S."/>
            <person name="Morgado L.N."/>
            <person name="Niskanen T."/>
            <person name="Noordeloos M.E."/>
            <person name="Ohm R.A."/>
            <person name="Ortiz-Santana B."/>
            <person name="Ovrebo C."/>
            <person name="Racz N."/>
            <person name="Riley R."/>
            <person name="Savchenko A."/>
            <person name="Shiryaev A."/>
            <person name="Soop K."/>
            <person name="Spirin V."/>
            <person name="Szebenyi C."/>
            <person name="Tomsovsky M."/>
            <person name="Tulloss R.E."/>
            <person name="Uehling J."/>
            <person name="Grigoriev I.V."/>
            <person name="Vagvolgyi C."/>
            <person name="Papp T."/>
            <person name="Martin F.M."/>
            <person name="Miettinen O."/>
            <person name="Hibbett D.S."/>
            <person name="Nagy L.G."/>
        </authorList>
    </citation>
    <scope>NUCLEOTIDE SEQUENCE [LARGE SCALE GENOMIC DNA]</scope>
    <source>
        <strain evidence="1 2">NL-1719</strain>
    </source>
</reference>
<organism evidence="1 2">
    <name type="scientific">Pluteus cervinus</name>
    <dbReference type="NCBI Taxonomy" id="181527"/>
    <lineage>
        <taxon>Eukaryota</taxon>
        <taxon>Fungi</taxon>
        <taxon>Dikarya</taxon>
        <taxon>Basidiomycota</taxon>
        <taxon>Agaricomycotina</taxon>
        <taxon>Agaricomycetes</taxon>
        <taxon>Agaricomycetidae</taxon>
        <taxon>Agaricales</taxon>
        <taxon>Pluteineae</taxon>
        <taxon>Pluteaceae</taxon>
        <taxon>Pluteus</taxon>
    </lineage>
</organism>
<dbReference type="EMBL" id="ML208452">
    <property type="protein sequence ID" value="TFK64998.1"/>
    <property type="molecule type" value="Genomic_DNA"/>
</dbReference>
<sequence>MARGIRVTVGSLLTALLVAKCGVAQKKFVTDPASYVVPFIGTTAGGHVFPGATIPHGMVKVGMDTDSSQPQAGYDADPYYNVIGFSQLHDSGTGGGLPMMNFKIFPVLECSSFQQCGVTIESRKIGRKLLADGSPDDFASPGYFASNLTNGIHVDLTSTRRTALHRYTFPAGTAQPRIIVDITNDGARSAIEPFMKIDPESTTVTGGAMYGASFGPGHYKAYTCVTFKGDGFNLGKPTEYGAWLNNNPIIKSTELSQFFFGGNDQGGALLTFNPAPGGGPTSILVRVGVSLISTDQACQNAAEEIPTFDFEKVHTASRAQWNDLLGRIQVDPTGVPEETVKLFYSSLYRTHISPADYTGENPKWESDEPYFDSLYCNWDTYRTLYPLMSLHDGATFANIVRGMIDIQRHEGWLPECRGITVQHYIQGGSNGDPILGEFLVKFAEQAEELGVDVDDLYTALVADAEHEPANWNLQGRQANAWKQYNYVPIDHVFSGGANTRQVSRTVEYAFSDFAISQVAKVLGKDYDAKKYAKRAGNFVNVWNANMSIPGVTAFSGMMQPRYMNGSFSFTDPRHCSVHDPIGASCYLDATNYDGFYEGSPITYSQYAPQDTAKLIQLQGGAEKFVERLDWIFDQNYFDATNEPSQQIPYMYHYANKPGTSTQRSRQIIAQSFTIATNGLPGNDDSGAMGSYAAFYLLGLYPLPATRQILLSSPYFSTVSFYNPVFKTTTTIKTKGFSGNPSDGKGGNVFVKSVTVDGKPYKSNCYLEWDIFEKGSTVELTLTDNINTTCGTGPGALPPSLSTGGYN</sequence>
<evidence type="ECO:0000313" key="2">
    <source>
        <dbReference type="Proteomes" id="UP000308600"/>
    </source>
</evidence>
<proteinExistence type="predicted"/>
<keyword evidence="1" id="KW-0378">Hydrolase</keyword>
<evidence type="ECO:0000313" key="1">
    <source>
        <dbReference type="EMBL" id="TFK64998.1"/>
    </source>
</evidence>
<keyword evidence="2" id="KW-1185">Reference proteome</keyword>